<proteinExistence type="predicted"/>
<keyword evidence="2" id="KW-1185">Reference proteome</keyword>
<accession>A0ABP3U122</accession>
<reference evidence="2" key="1">
    <citation type="journal article" date="2019" name="Int. J. Syst. Evol. Microbiol.">
        <title>The Global Catalogue of Microorganisms (GCM) 10K type strain sequencing project: providing services to taxonomists for standard genome sequencing and annotation.</title>
        <authorList>
            <consortium name="The Broad Institute Genomics Platform"/>
            <consortium name="The Broad Institute Genome Sequencing Center for Infectious Disease"/>
            <person name="Wu L."/>
            <person name="Ma J."/>
        </authorList>
    </citation>
    <scope>NUCLEOTIDE SEQUENCE [LARGE SCALE GENOMIC DNA]</scope>
    <source>
        <strain evidence="2">JCM 1405</strain>
    </source>
</reference>
<dbReference type="EMBL" id="BAAACF010000001">
    <property type="protein sequence ID" value="GAA0720971.1"/>
    <property type="molecule type" value="Genomic_DNA"/>
</dbReference>
<evidence type="ECO:0008006" key="3">
    <source>
        <dbReference type="Google" id="ProtNLM"/>
    </source>
</evidence>
<evidence type="ECO:0000313" key="2">
    <source>
        <dbReference type="Proteomes" id="UP001500339"/>
    </source>
</evidence>
<comment type="caution">
    <text evidence="1">The sequence shown here is derived from an EMBL/GenBank/DDBJ whole genome shotgun (WGS) entry which is preliminary data.</text>
</comment>
<gene>
    <name evidence="1" type="ORF">GCM10008905_10810</name>
</gene>
<organism evidence="1 2">
    <name type="scientific">Clostridium malenominatum</name>
    <dbReference type="NCBI Taxonomy" id="1539"/>
    <lineage>
        <taxon>Bacteria</taxon>
        <taxon>Bacillati</taxon>
        <taxon>Bacillota</taxon>
        <taxon>Clostridia</taxon>
        <taxon>Eubacteriales</taxon>
        <taxon>Clostridiaceae</taxon>
        <taxon>Clostridium</taxon>
    </lineage>
</organism>
<sequence>MRYYEKKIIEEIKKVSNLLKKPIKAVRIYKNLTAFIVTFFIDNFTFHNYNLCTLRNSIK</sequence>
<name>A0ABP3U122_9CLOT</name>
<protein>
    <recommendedName>
        <fullName evidence="3">Transposase</fullName>
    </recommendedName>
</protein>
<dbReference type="Proteomes" id="UP001500339">
    <property type="component" value="Unassembled WGS sequence"/>
</dbReference>
<evidence type="ECO:0000313" key="1">
    <source>
        <dbReference type="EMBL" id="GAA0720971.1"/>
    </source>
</evidence>